<dbReference type="PANTHER" id="PTHR35800">
    <property type="entry name" value="PROTEIN JAG"/>
    <property type="match status" value="1"/>
</dbReference>
<keyword evidence="4 6" id="KW-0143">Chaperone</keyword>
<feature type="compositionally biased region" description="Basic and acidic residues" evidence="7">
    <location>
        <begin position="141"/>
        <end position="151"/>
    </location>
</feature>
<evidence type="ECO:0000256" key="2">
    <source>
        <dbReference type="ARBA" id="ARBA00022884"/>
    </source>
</evidence>
<dbReference type="InterPro" id="IPR001374">
    <property type="entry name" value="R3H_dom"/>
</dbReference>
<gene>
    <name evidence="6" type="primary">khpB</name>
    <name evidence="6" type="synonym">eloR</name>
    <name evidence="9" type="ORF">Firmicute1046_2580</name>
</gene>
<dbReference type="InterPro" id="IPR038247">
    <property type="entry name" value="Jag_N_dom_sf"/>
</dbReference>
<comment type="domain">
    <text evidence="6">Has an N-terminal Jag-N domain and 2 RNA-binding domains (KH and R3H).</text>
</comment>
<dbReference type="GO" id="GO:0003723">
    <property type="term" value="F:RNA binding"/>
    <property type="evidence" value="ECO:0007669"/>
    <property type="project" value="UniProtKB-UniRule"/>
</dbReference>
<evidence type="ECO:0000256" key="5">
    <source>
        <dbReference type="ARBA" id="ARBA00023316"/>
    </source>
</evidence>
<evidence type="ECO:0000256" key="1">
    <source>
        <dbReference type="ARBA" id="ARBA00022490"/>
    </source>
</evidence>
<dbReference type="NCBIfam" id="NF041568">
    <property type="entry name" value="Jag_EloR"/>
    <property type="match status" value="1"/>
</dbReference>
<comment type="similarity">
    <text evidence="6">Belongs to the KhpB RNA-binding protein family.</text>
</comment>
<evidence type="ECO:0000256" key="3">
    <source>
        <dbReference type="ARBA" id="ARBA00022960"/>
    </source>
</evidence>
<dbReference type="InterPro" id="IPR034079">
    <property type="entry name" value="R3H_KhpB"/>
</dbReference>
<dbReference type="InterPro" id="IPR015946">
    <property type="entry name" value="KH_dom-like_a/b"/>
</dbReference>
<feature type="region of interest" description="Disordered" evidence="7">
    <location>
        <begin position="63"/>
        <end position="151"/>
    </location>
</feature>
<dbReference type="Gene3D" id="3.30.300.20">
    <property type="match status" value="1"/>
</dbReference>
<keyword evidence="3 6" id="KW-0133">Cell shape</keyword>
<dbReference type="Pfam" id="PF01424">
    <property type="entry name" value="R3H"/>
    <property type="match status" value="1"/>
</dbReference>
<protein>
    <recommendedName>
        <fullName evidence="6">RNA-binding protein KhpB</fullName>
    </recommendedName>
    <alternativeName>
        <fullName evidence="6">RNA-binding protein EloR</fullName>
    </alternativeName>
</protein>
<proteinExistence type="inferred from homology"/>
<dbReference type="HAMAP" id="MF_00867">
    <property type="entry name" value="KhpB"/>
    <property type="match status" value="1"/>
</dbReference>
<dbReference type="InterPro" id="IPR032782">
    <property type="entry name" value="KhpB_N"/>
</dbReference>
<dbReference type="GO" id="GO:0009252">
    <property type="term" value="P:peptidoglycan biosynthetic process"/>
    <property type="evidence" value="ECO:0007669"/>
    <property type="project" value="UniProtKB-UniRule"/>
</dbReference>
<comment type="subunit">
    <text evidence="6">Forms a complex with KhpA.</text>
</comment>
<evidence type="ECO:0000256" key="4">
    <source>
        <dbReference type="ARBA" id="ARBA00023186"/>
    </source>
</evidence>
<reference evidence="9" key="1">
    <citation type="journal article" date="2020" name="J. ISSAAS">
        <title>Lactobacilli and other gastrointestinal microbiota of Peromyscus leucopus, reservoir host for agents of Lyme disease and other zoonoses in North America.</title>
        <authorList>
            <person name="Milovic A."/>
            <person name="Bassam K."/>
            <person name="Shao H."/>
            <person name="Chatzistamou I."/>
            <person name="Tufts D.M."/>
            <person name="Diuk-Wasser M."/>
            <person name="Barbour A.G."/>
        </authorList>
    </citation>
    <scope>NUCLEOTIDE SEQUENCE</scope>
    <source>
        <strain evidence="9">LL40</strain>
    </source>
</reference>
<dbReference type="InterPro" id="IPR036867">
    <property type="entry name" value="R3H_dom_sf"/>
</dbReference>
<evidence type="ECO:0000259" key="8">
    <source>
        <dbReference type="PROSITE" id="PS51061"/>
    </source>
</evidence>
<dbReference type="GO" id="GO:0008360">
    <property type="term" value="P:regulation of cell shape"/>
    <property type="evidence" value="ECO:0007669"/>
    <property type="project" value="UniProtKB-KW"/>
</dbReference>
<dbReference type="PROSITE" id="PS51061">
    <property type="entry name" value="R3H"/>
    <property type="match status" value="1"/>
</dbReference>
<dbReference type="GO" id="GO:0005737">
    <property type="term" value="C:cytoplasm"/>
    <property type="evidence" value="ECO:0007669"/>
    <property type="project" value="UniProtKB-SubCell"/>
</dbReference>
<organism evidence="9">
    <name type="scientific">uncultured Bacillota bacterium</name>
    <dbReference type="NCBI Taxonomy" id="344338"/>
    <lineage>
        <taxon>Bacteria</taxon>
        <taxon>Bacillati</taxon>
        <taxon>Bacillota</taxon>
        <taxon>environmental samples</taxon>
    </lineage>
</organism>
<dbReference type="Gene3D" id="3.30.30.80">
    <property type="entry name" value="probable RNA-binding protein from clostridium symbiosum atcc 14940"/>
    <property type="match status" value="1"/>
</dbReference>
<evidence type="ECO:0000256" key="7">
    <source>
        <dbReference type="SAM" id="MobiDB-lite"/>
    </source>
</evidence>
<comment type="function">
    <text evidence="6">A probable RNA chaperone. Forms a complex with KhpA which binds to cellular RNA and controls its expression. Plays a role in peptidoglycan (PG) homeostasis and cell length regulation.</text>
</comment>
<dbReference type="CDD" id="cd02414">
    <property type="entry name" value="KH-II_Jag"/>
    <property type="match status" value="1"/>
</dbReference>
<dbReference type="InterPro" id="IPR038008">
    <property type="entry name" value="Jag_KH"/>
</dbReference>
<name>A0A650EP19_9FIRM</name>
<comment type="subcellular location">
    <subcellularLocation>
        <location evidence="6">Cytoplasm</location>
    </subcellularLocation>
</comment>
<dbReference type="PANTHER" id="PTHR35800:SF1">
    <property type="entry name" value="RNA-BINDING PROTEIN KHPB"/>
    <property type="match status" value="1"/>
</dbReference>
<evidence type="ECO:0000313" key="9">
    <source>
        <dbReference type="EMBL" id="QGT51182.1"/>
    </source>
</evidence>
<evidence type="ECO:0000256" key="6">
    <source>
        <dbReference type="HAMAP-Rule" id="MF_00867"/>
    </source>
</evidence>
<dbReference type="SMART" id="SM01245">
    <property type="entry name" value="Jag_N"/>
    <property type="match status" value="1"/>
</dbReference>
<dbReference type="Pfam" id="PF14804">
    <property type="entry name" value="Jag_N"/>
    <property type="match status" value="1"/>
</dbReference>
<feature type="compositionally biased region" description="Low complexity" evidence="7">
    <location>
        <begin position="126"/>
        <end position="137"/>
    </location>
</feature>
<accession>A0A650EP19</accession>
<dbReference type="AlphaFoldDB" id="A0A650EP19"/>
<feature type="region of interest" description="Jag_N domain" evidence="6">
    <location>
        <begin position="6"/>
        <end position="56"/>
    </location>
</feature>
<dbReference type="Pfam" id="PF13083">
    <property type="entry name" value="KH_KhpA-B"/>
    <property type="match status" value="1"/>
</dbReference>
<dbReference type="GO" id="GO:0071555">
    <property type="term" value="P:cell wall organization"/>
    <property type="evidence" value="ECO:0007669"/>
    <property type="project" value="UniProtKB-KW"/>
</dbReference>
<sequence length="308" mass="33936">MLKKIEKSAKNLEEALALAAAEFGVDKSELGYEVLQEVGKGLLGFLIGKEVTISAWLKKDEEAEVVKPPTPKKEESETADKEEAASAGDAVPQSMKNSRLTPPRRNKRPTAPKVTPAEPQPQVDLAVAAEEPSAAPKPVAPKKEHNRREVPDGALEEACGFLCELLGKMGFDAEVEGKVEDNEIKLDVSGARMGLLIGKRGDTLDAVQYLTSLFINREKHGYIKVSIDTENYRAKREETLINLAHGLERRVLREGRSVTLEPMSPNERRIIHSALQDRNRVQTYSIGEEPHRKLVVAPAGTPIPEKTR</sequence>
<dbReference type="SUPFAM" id="SSF82708">
    <property type="entry name" value="R3H domain"/>
    <property type="match status" value="1"/>
</dbReference>
<keyword evidence="2 6" id="KW-0694">RNA-binding</keyword>
<keyword evidence="1 6" id="KW-0963">Cytoplasm</keyword>
<dbReference type="InterPro" id="IPR039247">
    <property type="entry name" value="KhpB"/>
</dbReference>
<feature type="domain" description="R3H" evidence="8">
    <location>
        <begin position="234"/>
        <end position="300"/>
    </location>
</feature>
<dbReference type="Gene3D" id="3.30.1370.50">
    <property type="entry name" value="R3H-like domain"/>
    <property type="match status" value="1"/>
</dbReference>
<dbReference type="SMART" id="SM00393">
    <property type="entry name" value="R3H"/>
    <property type="match status" value="1"/>
</dbReference>
<feature type="compositionally biased region" description="Basic and acidic residues" evidence="7">
    <location>
        <begin position="63"/>
        <end position="84"/>
    </location>
</feature>
<dbReference type="CDD" id="cd02644">
    <property type="entry name" value="R3H_jag"/>
    <property type="match status" value="1"/>
</dbReference>
<keyword evidence="5 6" id="KW-0961">Cell wall biogenesis/degradation</keyword>
<dbReference type="EMBL" id="MN577573">
    <property type="protein sequence ID" value="QGT51182.1"/>
    <property type="molecule type" value="Genomic_DNA"/>
</dbReference>